<comment type="caution">
    <text evidence="2">The sequence shown here is derived from an EMBL/GenBank/DDBJ whole genome shotgun (WGS) entry which is preliminary data.</text>
</comment>
<protein>
    <recommendedName>
        <fullName evidence="4">DUF2188 domain-containing protein</fullName>
    </recommendedName>
</protein>
<dbReference type="AlphaFoldDB" id="A0A2M6W7B3"/>
<reference evidence="3" key="1">
    <citation type="submission" date="2017-09" db="EMBL/GenBank/DDBJ databases">
        <title>Depth-based differentiation of microbial function through sediment-hosted aquifers and enrichment of novel symbionts in the deep terrestrial subsurface.</title>
        <authorList>
            <person name="Probst A.J."/>
            <person name="Ladd B."/>
            <person name="Jarett J.K."/>
            <person name="Geller-Mcgrath D.E."/>
            <person name="Sieber C.M.K."/>
            <person name="Emerson J.B."/>
            <person name="Anantharaman K."/>
            <person name="Thomas B.C."/>
            <person name="Malmstrom R."/>
            <person name="Stieglmeier M."/>
            <person name="Klingl A."/>
            <person name="Woyke T."/>
            <person name="Ryan C.M."/>
            <person name="Banfield J.F."/>
        </authorList>
    </citation>
    <scope>NUCLEOTIDE SEQUENCE [LARGE SCALE GENOMIC DNA]</scope>
</reference>
<dbReference type="InterPro" id="IPR018691">
    <property type="entry name" value="DUF2188"/>
</dbReference>
<accession>A0A2M6W7B3</accession>
<proteinExistence type="predicted"/>
<evidence type="ECO:0000313" key="3">
    <source>
        <dbReference type="Proteomes" id="UP000231426"/>
    </source>
</evidence>
<organism evidence="2 3">
    <name type="scientific">Candidatus Magasanikbacteria bacterium CG10_big_fil_rev_8_21_14_0_10_36_32</name>
    <dbReference type="NCBI Taxonomy" id="1974646"/>
    <lineage>
        <taxon>Bacteria</taxon>
        <taxon>Candidatus Magasanikiibacteriota</taxon>
    </lineage>
</organism>
<feature type="region of interest" description="Disordered" evidence="1">
    <location>
        <begin position="1"/>
        <end position="33"/>
    </location>
</feature>
<feature type="compositionally biased region" description="Basic and acidic residues" evidence="1">
    <location>
        <begin position="54"/>
        <end position="63"/>
    </location>
</feature>
<dbReference type="Pfam" id="PF09954">
    <property type="entry name" value="DUF2188"/>
    <property type="match status" value="1"/>
</dbReference>
<gene>
    <name evidence="2" type="ORF">COU29_02775</name>
</gene>
<evidence type="ECO:0008006" key="4">
    <source>
        <dbReference type="Google" id="ProtNLM"/>
    </source>
</evidence>
<sequence length="77" mass="8777">MTKNQQHVVRRDDGWAVRGAGNNRDTAHTQTQGEAIEIAREIAINQRAEVVIHDRHGKIRDSDSYGNDPHNTKDTRF</sequence>
<evidence type="ECO:0000256" key="1">
    <source>
        <dbReference type="SAM" id="MobiDB-lite"/>
    </source>
</evidence>
<name>A0A2M6W7B3_9BACT</name>
<dbReference type="EMBL" id="PFBV01000003">
    <property type="protein sequence ID" value="PIT88666.1"/>
    <property type="molecule type" value="Genomic_DNA"/>
</dbReference>
<dbReference type="Proteomes" id="UP000231426">
    <property type="component" value="Unassembled WGS sequence"/>
</dbReference>
<feature type="region of interest" description="Disordered" evidence="1">
    <location>
        <begin position="54"/>
        <end position="77"/>
    </location>
</feature>
<evidence type="ECO:0000313" key="2">
    <source>
        <dbReference type="EMBL" id="PIT88666.1"/>
    </source>
</evidence>